<protein>
    <recommendedName>
        <fullName evidence="2">CAAX prenyl protease 2/Lysostaphin resistance protein A-like domain-containing protein</fullName>
    </recommendedName>
</protein>
<evidence type="ECO:0000259" key="2">
    <source>
        <dbReference type="Pfam" id="PF02517"/>
    </source>
</evidence>
<feature type="transmembrane region" description="Helical" evidence="1">
    <location>
        <begin position="21"/>
        <end position="39"/>
    </location>
</feature>
<dbReference type="Proteomes" id="UP000301751">
    <property type="component" value="Unassembled WGS sequence"/>
</dbReference>
<keyword evidence="1" id="KW-0472">Membrane</keyword>
<gene>
    <name evidence="3" type="ORF">AQPW35_38530</name>
</gene>
<evidence type="ECO:0000313" key="3">
    <source>
        <dbReference type="EMBL" id="GCL64772.1"/>
    </source>
</evidence>
<proteinExistence type="predicted"/>
<organism evidence="3 4">
    <name type="scientific">Pseudaquabacterium pictum</name>
    <dbReference type="NCBI Taxonomy" id="2315236"/>
    <lineage>
        <taxon>Bacteria</taxon>
        <taxon>Pseudomonadati</taxon>
        <taxon>Pseudomonadota</taxon>
        <taxon>Betaproteobacteria</taxon>
        <taxon>Burkholderiales</taxon>
        <taxon>Sphaerotilaceae</taxon>
        <taxon>Pseudaquabacterium</taxon>
    </lineage>
</organism>
<evidence type="ECO:0000256" key="1">
    <source>
        <dbReference type="SAM" id="Phobius"/>
    </source>
</evidence>
<feature type="transmembrane region" description="Helical" evidence="1">
    <location>
        <begin position="155"/>
        <end position="174"/>
    </location>
</feature>
<feature type="transmembrane region" description="Helical" evidence="1">
    <location>
        <begin position="232"/>
        <end position="249"/>
    </location>
</feature>
<evidence type="ECO:0000313" key="4">
    <source>
        <dbReference type="Proteomes" id="UP000301751"/>
    </source>
</evidence>
<keyword evidence="1" id="KW-0812">Transmembrane</keyword>
<feature type="transmembrane region" description="Helical" evidence="1">
    <location>
        <begin position="117"/>
        <end position="134"/>
    </location>
</feature>
<feature type="domain" description="CAAX prenyl protease 2/Lysostaphin resistance protein A-like" evidence="2">
    <location>
        <begin position="120"/>
        <end position="218"/>
    </location>
</feature>
<reference evidence="4" key="1">
    <citation type="submission" date="2019-03" db="EMBL/GenBank/DDBJ databases">
        <title>Aquabacterium pictum sp.nov., the first bacteriochlorophyll a-containing freshwater bacterium in the genus Aquabacterium of the class Betaproteobacteria.</title>
        <authorList>
            <person name="Hirose S."/>
            <person name="Tank M."/>
            <person name="Hara E."/>
            <person name="Tamaki H."/>
            <person name="Takaichi S."/>
            <person name="Haruta S."/>
            <person name="Hanada S."/>
        </authorList>
    </citation>
    <scope>NUCLEOTIDE SEQUENCE [LARGE SCALE GENOMIC DNA]</scope>
    <source>
        <strain evidence="4">W35</strain>
    </source>
</reference>
<keyword evidence="4" id="KW-1185">Reference proteome</keyword>
<dbReference type="EMBL" id="BJCL01000011">
    <property type="protein sequence ID" value="GCL64772.1"/>
    <property type="molecule type" value="Genomic_DNA"/>
</dbReference>
<dbReference type="GO" id="GO:0004175">
    <property type="term" value="F:endopeptidase activity"/>
    <property type="evidence" value="ECO:0007669"/>
    <property type="project" value="UniProtKB-ARBA"/>
</dbReference>
<comment type="caution">
    <text evidence="3">The sequence shown here is derived from an EMBL/GenBank/DDBJ whole genome shotgun (WGS) entry which is preliminary data.</text>
</comment>
<feature type="transmembrane region" description="Helical" evidence="1">
    <location>
        <begin position="59"/>
        <end position="81"/>
    </location>
</feature>
<keyword evidence="1" id="KW-1133">Transmembrane helix</keyword>
<name>A0A480AX43_9BURK</name>
<accession>A0A480AX43</accession>
<dbReference type="Pfam" id="PF02517">
    <property type="entry name" value="Rce1-like"/>
    <property type="match status" value="1"/>
</dbReference>
<dbReference type="AlphaFoldDB" id="A0A480AX43"/>
<sequence>MTETPSPQAVRSPRVQPSVGAALVLYAGYLVLFYVTWVVNRVDYMTIGQTADSARLHYALPTLFGSAFLVVMLSVFGWWRITLFDHQRSGPAWAWLGPALMFGIAASSFLLMRRESATPALVLWCVLGGIGVGFGEEMITRGALLVGLRARHTEIHAWLMSTLLFSALHVPNALFGEPVLAMLGQLVMTFLFGSLLYAARRLSGTLLLPMFLHGFWDTSLFLPRATGSDPNLVAIAVYPLAIACAVAVVRRQRGLRLGAAAGRSMPGEVHQREQRQP</sequence>
<dbReference type="InterPro" id="IPR003675">
    <property type="entry name" value="Rce1/LyrA-like_dom"/>
</dbReference>
<dbReference type="RefSeq" id="WP_162520849.1">
    <property type="nucleotide sequence ID" value="NZ_BJCL01000011.1"/>
</dbReference>
<feature type="transmembrane region" description="Helical" evidence="1">
    <location>
        <begin position="93"/>
        <end position="111"/>
    </location>
</feature>
<dbReference type="GO" id="GO:0080120">
    <property type="term" value="P:CAAX-box protein maturation"/>
    <property type="evidence" value="ECO:0007669"/>
    <property type="project" value="UniProtKB-ARBA"/>
</dbReference>